<sequence length="222" mass="24196">MATTHNTLLVTKDNPSSLTAEAYRTLRTNLSFVGADHPCRCLLFTSGHPRVGKSTIAANLSFILAQTDKKVLLVDCDLRKPSLHKLFNLNNSSGLTNILSQNKSIPELAHNVTDGLWVLTSGPIPPNPSELISSNTAKQFWAEATETFDYTLIDSPPVLAVSDALVLSKQADGVIIVLDARSTRIDSAKEVKARFSQAGATVLGVVLNRVKLNKKDSQYYYK</sequence>
<dbReference type="GO" id="GO:0005524">
    <property type="term" value="F:ATP binding"/>
    <property type="evidence" value="ECO:0007669"/>
    <property type="project" value="UniProtKB-KW"/>
</dbReference>
<evidence type="ECO:0000256" key="5">
    <source>
        <dbReference type="ARBA" id="ARBA00022777"/>
    </source>
</evidence>
<evidence type="ECO:0000256" key="4">
    <source>
        <dbReference type="ARBA" id="ARBA00022741"/>
    </source>
</evidence>
<evidence type="ECO:0000313" key="9">
    <source>
        <dbReference type="EMBL" id="WRO21458.1"/>
    </source>
</evidence>
<comment type="catalytic activity">
    <reaction evidence="8">
        <text>L-tyrosyl-[protein] + ATP = O-phospho-L-tyrosyl-[protein] + ADP + H(+)</text>
        <dbReference type="Rhea" id="RHEA:10596"/>
        <dbReference type="Rhea" id="RHEA-COMP:10136"/>
        <dbReference type="Rhea" id="RHEA-COMP:20101"/>
        <dbReference type="ChEBI" id="CHEBI:15378"/>
        <dbReference type="ChEBI" id="CHEBI:30616"/>
        <dbReference type="ChEBI" id="CHEBI:46858"/>
        <dbReference type="ChEBI" id="CHEBI:61978"/>
        <dbReference type="ChEBI" id="CHEBI:456216"/>
        <dbReference type="EC" id="2.7.10.2"/>
    </reaction>
</comment>
<keyword evidence="4" id="KW-0547">Nucleotide-binding</keyword>
<dbReference type="InterPro" id="IPR033756">
    <property type="entry name" value="YlxH/NBP35"/>
</dbReference>
<dbReference type="GO" id="GO:0004715">
    <property type="term" value="F:non-membrane spanning protein tyrosine kinase activity"/>
    <property type="evidence" value="ECO:0007669"/>
    <property type="project" value="UniProtKB-EC"/>
</dbReference>
<keyword evidence="5 9" id="KW-0418">Kinase</keyword>
<evidence type="ECO:0000256" key="1">
    <source>
        <dbReference type="ARBA" id="ARBA00007316"/>
    </source>
</evidence>
<dbReference type="Pfam" id="PF10609">
    <property type="entry name" value="ParA"/>
    <property type="match status" value="1"/>
</dbReference>
<dbReference type="EMBL" id="CP121694">
    <property type="protein sequence ID" value="WRO21458.1"/>
    <property type="molecule type" value="Genomic_DNA"/>
</dbReference>
<evidence type="ECO:0000256" key="8">
    <source>
        <dbReference type="ARBA" id="ARBA00051245"/>
    </source>
</evidence>
<keyword evidence="7" id="KW-0829">Tyrosine-protein kinase</keyword>
<dbReference type="EC" id="2.7.10.2" evidence="2"/>
<dbReference type="PANTHER" id="PTHR32309">
    <property type="entry name" value="TYROSINE-PROTEIN KINASE"/>
    <property type="match status" value="1"/>
</dbReference>
<accession>A0AAU0UJH6</accession>
<dbReference type="SUPFAM" id="SSF52540">
    <property type="entry name" value="P-loop containing nucleoside triphosphate hydrolases"/>
    <property type="match status" value="1"/>
</dbReference>
<reference evidence="9 10" key="1">
    <citation type="submission" date="2023-04" db="EMBL/GenBank/DDBJ databases">
        <authorList>
            <person name="Hsu D."/>
        </authorList>
    </citation>
    <scope>NUCLEOTIDE SEQUENCE [LARGE SCALE GENOMIC DNA]</scope>
    <source>
        <strain evidence="9 10">MK1</strain>
    </source>
</reference>
<dbReference type="RefSeq" id="WP_366924301.1">
    <property type="nucleotide sequence ID" value="NZ_CP121694.1"/>
</dbReference>
<dbReference type="KEGG" id="dbc:MFMK1_001266"/>
<keyword evidence="6" id="KW-0067">ATP-binding</keyword>
<dbReference type="InterPro" id="IPR005702">
    <property type="entry name" value="Wzc-like_C"/>
</dbReference>
<dbReference type="Proteomes" id="UP001329915">
    <property type="component" value="Chromosome"/>
</dbReference>
<dbReference type="FunFam" id="3.40.50.300:FF:000527">
    <property type="entry name" value="Tyrosine-protein kinase etk"/>
    <property type="match status" value="1"/>
</dbReference>
<evidence type="ECO:0000256" key="3">
    <source>
        <dbReference type="ARBA" id="ARBA00022679"/>
    </source>
</evidence>
<dbReference type="CDD" id="cd05387">
    <property type="entry name" value="BY-kinase"/>
    <property type="match status" value="1"/>
</dbReference>
<comment type="similarity">
    <text evidence="1">Belongs to the CpsD/CapB family.</text>
</comment>
<dbReference type="AlphaFoldDB" id="A0AAU0UJH6"/>
<gene>
    <name evidence="9" type="ORF">MFMK1_001266</name>
</gene>
<evidence type="ECO:0000256" key="2">
    <source>
        <dbReference type="ARBA" id="ARBA00011903"/>
    </source>
</evidence>
<dbReference type="InterPro" id="IPR027417">
    <property type="entry name" value="P-loop_NTPase"/>
</dbReference>
<evidence type="ECO:0000256" key="7">
    <source>
        <dbReference type="ARBA" id="ARBA00023137"/>
    </source>
</evidence>
<dbReference type="InterPro" id="IPR050445">
    <property type="entry name" value="Bact_polysacc_biosynth/exp"/>
</dbReference>
<keyword evidence="10" id="KW-1185">Reference proteome</keyword>
<name>A0AAU0UJH6_9FIRM</name>
<dbReference type="Gene3D" id="3.40.50.300">
    <property type="entry name" value="P-loop containing nucleotide triphosphate hydrolases"/>
    <property type="match status" value="1"/>
</dbReference>
<evidence type="ECO:0000313" key="10">
    <source>
        <dbReference type="Proteomes" id="UP001329915"/>
    </source>
</evidence>
<dbReference type="GO" id="GO:0042802">
    <property type="term" value="F:identical protein binding"/>
    <property type="evidence" value="ECO:0007669"/>
    <property type="project" value="UniProtKB-ARBA"/>
</dbReference>
<evidence type="ECO:0000256" key="6">
    <source>
        <dbReference type="ARBA" id="ARBA00022840"/>
    </source>
</evidence>
<dbReference type="PANTHER" id="PTHR32309:SF13">
    <property type="entry name" value="FERRIC ENTEROBACTIN TRANSPORT PROTEIN FEPE"/>
    <property type="match status" value="1"/>
</dbReference>
<organism evidence="9 10">
    <name type="scientific">Metallumcola ferriviriculae</name>
    <dbReference type="NCBI Taxonomy" id="3039180"/>
    <lineage>
        <taxon>Bacteria</taxon>
        <taxon>Bacillati</taxon>
        <taxon>Bacillota</taxon>
        <taxon>Clostridia</taxon>
        <taxon>Neomoorellales</taxon>
        <taxon>Desulfitibacteraceae</taxon>
        <taxon>Metallumcola</taxon>
    </lineage>
</organism>
<proteinExistence type="inferred from homology"/>
<keyword evidence="3" id="KW-0808">Transferase</keyword>
<dbReference type="NCBIfam" id="TIGR01007">
    <property type="entry name" value="eps_fam"/>
    <property type="match status" value="1"/>
</dbReference>
<protein>
    <recommendedName>
        <fullName evidence="2">non-specific protein-tyrosine kinase</fullName>
        <ecNumber evidence="2">2.7.10.2</ecNumber>
    </recommendedName>
</protein>
<dbReference type="GO" id="GO:0005886">
    <property type="term" value="C:plasma membrane"/>
    <property type="evidence" value="ECO:0007669"/>
    <property type="project" value="UniProtKB-ARBA"/>
</dbReference>